<protein>
    <submittedName>
        <fullName evidence="2">Piso0_004733 protein</fullName>
    </submittedName>
</protein>
<dbReference type="Proteomes" id="UP000005222">
    <property type="component" value="Chromosome K"/>
</dbReference>
<dbReference type="Proteomes" id="UP000005222">
    <property type="component" value="Chromosome L"/>
</dbReference>
<dbReference type="InterPro" id="IPR025714">
    <property type="entry name" value="Methyltranfer_dom"/>
</dbReference>
<reference evidence="2" key="1">
    <citation type="submission" date="2011-10" db="EMBL/GenBank/DDBJ databases">
        <authorList>
            <person name="Genoscope - CEA"/>
        </authorList>
    </citation>
    <scope>NUCLEOTIDE SEQUENCE</scope>
</reference>
<proteinExistence type="predicted"/>
<evidence type="ECO:0000313" key="4">
    <source>
        <dbReference type="Proteomes" id="UP000005222"/>
    </source>
</evidence>
<keyword evidence="4" id="KW-1185">Reference proteome</keyword>
<dbReference type="AlphaFoldDB" id="G8Y9L6"/>
<evidence type="ECO:0000313" key="3">
    <source>
        <dbReference type="EMBL" id="CCE85161.1"/>
    </source>
</evidence>
<dbReference type="EMBL" id="FO082048">
    <property type="protein sequence ID" value="CCE85161.1"/>
    <property type="molecule type" value="Genomic_DNA"/>
</dbReference>
<dbReference type="Pfam" id="PF13847">
    <property type="entry name" value="Methyltransf_31"/>
    <property type="match status" value="1"/>
</dbReference>
<evidence type="ECO:0000259" key="1">
    <source>
        <dbReference type="Pfam" id="PF13847"/>
    </source>
</evidence>
<dbReference type="GO" id="GO:0008168">
    <property type="term" value="F:methyltransferase activity"/>
    <property type="evidence" value="ECO:0007669"/>
    <property type="project" value="TreeGrafter"/>
</dbReference>
<dbReference type="STRING" id="559304.G8Y9L6"/>
<dbReference type="PANTHER" id="PTHR43591:SF24">
    <property type="entry name" value="2-METHOXY-6-POLYPRENYL-1,4-BENZOQUINOL METHYLASE, MITOCHONDRIAL"/>
    <property type="match status" value="1"/>
</dbReference>
<dbReference type="CDD" id="cd02440">
    <property type="entry name" value="AdoMet_MTases"/>
    <property type="match status" value="1"/>
</dbReference>
<organism evidence="2 4">
    <name type="scientific">Pichia sorbitophila (strain ATCC MYA-4447 / BCRC 22081 / CBS 7064 / NBRC 10061 / NRRL Y-12695)</name>
    <name type="common">Hybrid yeast</name>
    <dbReference type="NCBI Taxonomy" id="559304"/>
    <lineage>
        <taxon>Eukaryota</taxon>
        <taxon>Fungi</taxon>
        <taxon>Dikarya</taxon>
        <taxon>Ascomycota</taxon>
        <taxon>Saccharomycotina</taxon>
        <taxon>Pichiomycetes</taxon>
        <taxon>Debaryomycetaceae</taxon>
        <taxon>Millerozyma</taxon>
    </lineage>
</organism>
<sequence>MGDNFYYSKGFQKEISDTHSWRNVENSLHFMLKHIQESSSILDVGCGPGTITVDLASRVPNGKIIGIDTFADLIRQGQSKALELNLKNITFEVASATSLPYKDDSFDIVIAHQVLLHLADPKAAFEEMRRVVKPGGVVCCKDAELDSMFVSPLILEAPIRYYFLEKAAGKHTSIKGGRDNKAIALSCGFNDENIKVTCSTWCFSSTHEKAWFSNMHKQRLSKIDQYDKDSFTKDEISKAWDRWANDSGAVLVLCHVELICTK</sequence>
<accession>G8Y9L6</accession>
<dbReference type="PANTHER" id="PTHR43591">
    <property type="entry name" value="METHYLTRANSFERASE"/>
    <property type="match status" value="1"/>
</dbReference>
<dbReference type="InterPro" id="IPR029063">
    <property type="entry name" value="SAM-dependent_MTases_sf"/>
</dbReference>
<dbReference type="EMBL" id="FO082049">
    <property type="protein sequence ID" value="CCE84130.1"/>
    <property type="molecule type" value="Genomic_DNA"/>
</dbReference>
<evidence type="ECO:0000313" key="2">
    <source>
        <dbReference type="EMBL" id="CCE84130.1"/>
    </source>
</evidence>
<dbReference type="InParanoid" id="G8Y9L6"/>
<dbReference type="eggNOG" id="KOG1269">
    <property type="taxonomic scope" value="Eukaryota"/>
</dbReference>
<feature type="domain" description="Methyltransferase" evidence="1">
    <location>
        <begin position="37"/>
        <end position="144"/>
    </location>
</feature>
<reference evidence="4" key="2">
    <citation type="journal article" date="2012" name="G3 (Bethesda)">
        <title>Pichia sorbitophila, an interspecies yeast hybrid reveals early steps of genome resolution following polyploidization.</title>
        <authorList>
            <person name="Leh Louis V."/>
            <person name="Despons L."/>
            <person name="Friedrich A."/>
            <person name="Martin T."/>
            <person name="Durrens P."/>
            <person name="Casaregola S."/>
            <person name="Neuveglise C."/>
            <person name="Fairhead C."/>
            <person name="Marck C."/>
            <person name="Cruz J.A."/>
            <person name="Straub M.L."/>
            <person name="Kugler V."/>
            <person name="Sacerdot C."/>
            <person name="Uzunov Z."/>
            <person name="Thierry A."/>
            <person name="Weiss S."/>
            <person name="Bleykasten C."/>
            <person name="De Montigny J."/>
            <person name="Jacques N."/>
            <person name="Jung P."/>
            <person name="Lemaire M."/>
            <person name="Mallet S."/>
            <person name="Morel G."/>
            <person name="Richard G.F."/>
            <person name="Sarkar A."/>
            <person name="Savel G."/>
            <person name="Schacherer J."/>
            <person name="Seret M.L."/>
            <person name="Talla E."/>
            <person name="Samson G."/>
            <person name="Jubin C."/>
            <person name="Poulain J."/>
            <person name="Vacherie B."/>
            <person name="Barbe V."/>
            <person name="Pelletier E."/>
            <person name="Sherman D.J."/>
            <person name="Westhof E."/>
            <person name="Weissenbach J."/>
            <person name="Baret P.V."/>
            <person name="Wincker P."/>
            <person name="Gaillardin C."/>
            <person name="Dujon B."/>
            <person name="Souciet J.L."/>
        </authorList>
    </citation>
    <scope>NUCLEOTIDE SEQUENCE [LARGE SCALE GENOMIC DNA]</scope>
    <source>
        <strain evidence="4">ATCC MYA-4447 / BCRC 22081 / CBS 7064 / NBRC 10061 / NRRL Y-12695</strain>
    </source>
</reference>
<name>G8Y9L6_PICSO</name>
<dbReference type="HOGENOM" id="CLU_057148_2_0_1"/>
<gene>
    <name evidence="2" type="primary">Piso0_004733</name>
    <name evidence="2" type="ORF">GNLVRS01_PISO0K23374g</name>
    <name evidence="3" type="ORF">GNLVRS01_PISO0L23375g</name>
</gene>
<dbReference type="OrthoDB" id="10017101at2759"/>
<dbReference type="SUPFAM" id="SSF53335">
    <property type="entry name" value="S-adenosyl-L-methionine-dependent methyltransferases"/>
    <property type="match status" value="1"/>
</dbReference>
<dbReference type="Gene3D" id="3.40.50.150">
    <property type="entry name" value="Vaccinia Virus protein VP39"/>
    <property type="match status" value="1"/>
</dbReference>